<name>A0A9N9IP12_9GLOM</name>
<feature type="non-terminal residue" evidence="1">
    <location>
        <position position="42"/>
    </location>
</feature>
<reference evidence="1" key="1">
    <citation type="submission" date="2021-06" db="EMBL/GenBank/DDBJ databases">
        <authorList>
            <person name="Kallberg Y."/>
            <person name="Tangrot J."/>
            <person name="Rosling A."/>
        </authorList>
    </citation>
    <scope>NUCLEOTIDE SEQUENCE</scope>
    <source>
        <strain evidence="1">IN212</strain>
    </source>
</reference>
<comment type="caution">
    <text evidence="1">The sequence shown here is derived from an EMBL/GenBank/DDBJ whole genome shotgun (WGS) entry which is preliminary data.</text>
</comment>
<dbReference type="OrthoDB" id="2487544at2759"/>
<evidence type="ECO:0000313" key="2">
    <source>
        <dbReference type="Proteomes" id="UP000789396"/>
    </source>
</evidence>
<evidence type="ECO:0000313" key="1">
    <source>
        <dbReference type="EMBL" id="CAG8742043.1"/>
    </source>
</evidence>
<keyword evidence="2" id="KW-1185">Reference proteome</keyword>
<sequence>CCGISTAQDGTDEELMFNYDWVKNPEAQKKHSECIYTNEDNA</sequence>
<dbReference type="AlphaFoldDB" id="A0A9N9IP12"/>
<accession>A0A9N9IP12</accession>
<feature type="non-terminal residue" evidence="1">
    <location>
        <position position="1"/>
    </location>
</feature>
<dbReference type="EMBL" id="CAJVPZ010032491">
    <property type="protein sequence ID" value="CAG8742043.1"/>
    <property type="molecule type" value="Genomic_DNA"/>
</dbReference>
<dbReference type="Proteomes" id="UP000789396">
    <property type="component" value="Unassembled WGS sequence"/>
</dbReference>
<protein>
    <submittedName>
        <fullName evidence="1">6529_t:CDS:1</fullName>
    </submittedName>
</protein>
<proteinExistence type="predicted"/>
<organism evidence="1 2">
    <name type="scientific">Racocetra fulgida</name>
    <dbReference type="NCBI Taxonomy" id="60492"/>
    <lineage>
        <taxon>Eukaryota</taxon>
        <taxon>Fungi</taxon>
        <taxon>Fungi incertae sedis</taxon>
        <taxon>Mucoromycota</taxon>
        <taxon>Glomeromycotina</taxon>
        <taxon>Glomeromycetes</taxon>
        <taxon>Diversisporales</taxon>
        <taxon>Gigasporaceae</taxon>
        <taxon>Racocetra</taxon>
    </lineage>
</organism>
<gene>
    <name evidence="1" type="ORF">RFULGI_LOCUS12944</name>
</gene>